<organism evidence="6 7">
    <name type="scientific">Glacieibacterium frigidum</name>
    <dbReference type="NCBI Taxonomy" id="2593303"/>
    <lineage>
        <taxon>Bacteria</taxon>
        <taxon>Pseudomonadati</taxon>
        <taxon>Pseudomonadota</taxon>
        <taxon>Alphaproteobacteria</taxon>
        <taxon>Sphingomonadales</taxon>
        <taxon>Sphingosinicellaceae</taxon>
        <taxon>Glacieibacterium</taxon>
    </lineage>
</organism>
<reference evidence="6 7" key="1">
    <citation type="submission" date="2019-07" db="EMBL/GenBank/DDBJ databases">
        <title>Novel species isolated from glacier.</title>
        <authorList>
            <person name="Liu Q."/>
            <person name="Xin Y.-H."/>
        </authorList>
    </citation>
    <scope>NUCLEOTIDE SEQUENCE [LARGE SCALE GENOMIC DNA]</scope>
    <source>
        <strain evidence="6 7">LB1R16</strain>
    </source>
</reference>
<dbReference type="GO" id="GO:0003700">
    <property type="term" value="F:DNA-binding transcription factor activity"/>
    <property type="evidence" value="ECO:0007669"/>
    <property type="project" value="InterPro"/>
</dbReference>
<keyword evidence="1" id="KW-0001">2Fe-2S</keyword>
<gene>
    <name evidence="6" type="primary">soxR</name>
    <name evidence="6" type="ORF">FMM06_12265</name>
</gene>
<dbReference type="Proteomes" id="UP000317894">
    <property type="component" value="Unassembled WGS sequence"/>
</dbReference>
<keyword evidence="1" id="KW-0479">Metal-binding</keyword>
<protein>
    <submittedName>
        <fullName evidence="6">Redox-sensitive transcriptional activator SoxR</fullName>
    </submittedName>
</protein>
<dbReference type="NCBIfam" id="TIGR01950">
    <property type="entry name" value="SoxR"/>
    <property type="match status" value="1"/>
</dbReference>
<dbReference type="InterPro" id="IPR047057">
    <property type="entry name" value="MerR_fam"/>
</dbReference>
<dbReference type="PANTHER" id="PTHR30204">
    <property type="entry name" value="REDOX-CYCLING DRUG-SENSING TRANSCRIPTIONAL ACTIVATOR SOXR"/>
    <property type="match status" value="1"/>
</dbReference>
<dbReference type="GO" id="GO:0051537">
    <property type="term" value="F:2 iron, 2 sulfur cluster binding"/>
    <property type="evidence" value="ECO:0007669"/>
    <property type="project" value="UniProtKB-KW"/>
</dbReference>
<proteinExistence type="predicted"/>
<dbReference type="InterPro" id="IPR010211">
    <property type="entry name" value="Redox-sen_tscrpt-act_SoxR"/>
</dbReference>
<accession>A0A552U8C7</accession>
<evidence type="ECO:0000256" key="1">
    <source>
        <dbReference type="ARBA" id="ARBA00022714"/>
    </source>
</evidence>
<dbReference type="AlphaFoldDB" id="A0A552U8C7"/>
<dbReference type="SUPFAM" id="SSF46955">
    <property type="entry name" value="Putative DNA-binding domain"/>
    <property type="match status" value="1"/>
</dbReference>
<evidence type="ECO:0000313" key="6">
    <source>
        <dbReference type="EMBL" id="TRW14475.1"/>
    </source>
</evidence>
<dbReference type="GO" id="GO:0003677">
    <property type="term" value="F:DNA binding"/>
    <property type="evidence" value="ECO:0007669"/>
    <property type="project" value="UniProtKB-KW"/>
</dbReference>
<dbReference type="Pfam" id="PF13411">
    <property type="entry name" value="MerR_1"/>
    <property type="match status" value="1"/>
</dbReference>
<dbReference type="PANTHER" id="PTHR30204:SF0">
    <property type="entry name" value="REDOX-SENSITIVE TRANSCRIPTIONAL ACTIVATOR SOXR"/>
    <property type="match status" value="1"/>
</dbReference>
<dbReference type="GO" id="GO:0006979">
    <property type="term" value="P:response to oxidative stress"/>
    <property type="evidence" value="ECO:0007669"/>
    <property type="project" value="InterPro"/>
</dbReference>
<name>A0A552U8C7_9SPHN</name>
<dbReference type="PRINTS" id="PR00040">
    <property type="entry name" value="HTHMERR"/>
</dbReference>
<dbReference type="Gene3D" id="1.10.1660.10">
    <property type="match status" value="1"/>
</dbReference>
<dbReference type="GO" id="GO:0046872">
    <property type="term" value="F:metal ion binding"/>
    <property type="evidence" value="ECO:0007669"/>
    <property type="project" value="UniProtKB-KW"/>
</dbReference>
<keyword evidence="7" id="KW-1185">Reference proteome</keyword>
<dbReference type="EMBL" id="VJWA01000002">
    <property type="protein sequence ID" value="TRW14475.1"/>
    <property type="molecule type" value="Genomic_DNA"/>
</dbReference>
<comment type="caution">
    <text evidence="6">The sequence shown here is derived from an EMBL/GenBank/DDBJ whole genome shotgun (WGS) entry which is preliminary data.</text>
</comment>
<feature type="domain" description="HTH merR-type" evidence="5">
    <location>
        <begin position="7"/>
        <end position="75"/>
    </location>
</feature>
<dbReference type="InterPro" id="IPR009061">
    <property type="entry name" value="DNA-bd_dom_put_sf"/>
</dbReference>
<dbReference type="CDD" id="cd01110">
    <property type="entry name" value="HTH_SoxR"/>
    <property type="match status" value="1"/>
</dbReference>
<dbReference type="InterPro" id="IPR000551">
    <property type="entry name" value="MerR-type_HTH_dom"/>
</dbReference>
<evidence type="ECO:0000313" key="7">
    <source>
        <dbReference type="Proteomes" id="UP000317894"/>
    </source>
</evidence>
<evidence type="ECO:0000256" key="4">
    <source>
        <dbReference type="ARBA" id="ARBA00023125"/>
    </source>
</evidence>
<evidence type="ECO:0000256" key="3">
    <source>
        <dbReference type="ARBA" id="ARBA00023014"/>
    </source>
</evidence>
<keyword evidence="3" id="KW-0411">Iron-sulfur</keyword>
<keyword evidence="4" id="KW-0238">DNA-binding</keyword>
<dbReference type="OrthoDB" id="9802944at2"/>
<sequence length="156" mass="17330">MLDVTRELTVGDVARRSGVSVSTLHFYEEKGLIYGRRTSGNQRRYGRDVLRFVAVIKVAQRAGIPLKDIKSALAQLPNSRTPTKEDWARLTRSWSDMLQARIDSLTQLRDQFESCIGCGCLSLAVCPLRNPDDALAQSGPGPRVLIDTNEAERVLS</sequence>
<dbReference type="RefSeq" id="WP_144237680.1">
    <property type="nucleotide sequence ID" value="NZ_VJWA01000002.1"/>
</dbReference>
<dbReference type="PROSITE" id="PS00552">
    <property type="entry name" value="HTH_MERR_1"/>
    <property type="match status" value="1"/>
</dbReference>
<dbReference type="PROSITE" id="PS50937">
    <property type="entry name" value="HTH_MERR_2"/>
    <property type="match status" value="1"/>
</dbReference>
<keyword evidence="2" id="KW-0408">Iron</keyword>
<evidence type="ECO:0000259" key="5">
    <source>
        <dbReference type="PROSITE" id="PS50937"/>
    </source>
</evidence>
<dbReference type="SMART" id="SM00422">
    <property type="entry name" value="HTH_MERR"/>
    <property type="match status" value="1"/>
</dbReference>
<evidence type="ECO:0000256" key="2">
    <source>
        <dbReference type="ARBA" id="ARBA00023004"/>
    </source>
</evidence>